<gene>
    <name evidence="4" type="ORF">BI350_15340</name>
</gene>
<dbReference type="PANTHER" id="PTHR46401:SF2">
    <property type="entry name" value="GLYCOSYLTRANSFERASE WBBK-RELATED"/>
    <property type="match status" value="1"/>
</dbReference>
<feature type="domain" description="Glycosyltransferase subfamily 4-like N-terminal" evidence="3">
    <location>
        <begin position="22"/>
        <end position="160"/>
    </location>
</feature>
<evidence type="ECO:0000256" key="1">
    <source>
        <dbReference type="ARBA" id="ARBA00022679"/>
    </source>
</evidence>
<evidence type="ECO:0000259" key="2">
    <source>
        <dbReference type="Pfam" id="PF00534"/>
    </source>
</evidence>
<dbReference type="KEGG" id="surl:BI350_15340"/>
<dbReference type="GO" id="GO:0009103">
    <property type="term" value="P:lipopolysaccharide biosynthetic process"/>
    <property type="evidence" value="ECO:0007669"/>
    <property type="project" value="TreeGrafter"/>
</dbReference>
<dbReference type="PANTHER" id="PTHR46401">
    <property type="entry name" value="GLYCOSYLTRANSFERASE WBBK-RELATED"/>
    <property type="match status" value="1"/>
</dbReference>
<evidence type="ECO:0000313" key="4">
    <source>
        <dbReference type="EMBL" id="AOV08782.1"/>
    </source>
</evidence>
<dbReference type="InterPro" id="IPR001296">
    <property type="entry name" value="Glyco_trans_1"/>
</dbReference>
<keyword evidence="1 4" id="KW-0808">Transferase</keyword>
<dbReference type="GO" id="GO:0016757">
    <property type="term" value="F:glycosyltransferase activity"/>
    <property type="evidence" value="ECO:0007669"/>
    <property type="project" value="InterPro"/>
</dbReference>
<evidence type="ECO:0000259" key="3">
    <source>
        <dbReference type="Pfam" id="PF13439"/>
    </source>
</evidence>
<dbReference type="EMBL" id="CP017560">
    <property type="protein sequence ID" value="AOV08782.1"/>
    <property type="molecule type" value="Genomic_DNA"/>
</dbReference>
<dbReference type="Pfam" id="PF13439">
    <property type="entry name" value="Glyco_transf_4"/>
    <property type="match status" value="1"/>
</dbReference>
<evidence type="ECO:0000313" key="5">
    <source>
        <dbReference type="Proteomes" id="UP000185746"/>
    </source>
</evidence>
<sequence>MKICHLTSVHLHTDTRIFIKECKSLAEAGFEVHFVVPDAPTSMIDGVQVHGVTKGTGNRFNRMTKTVDRVYKKGLEIDADVYHFHDPELIPVGLKLKKHGKKVIYDIHEDLPRALLSKIWINPLIRKPLAWLFEVYENYGARKFDVLMTATPFITERFKNVNTNTININNYPLLNELQSTELESDQEKQKQVCYVGGLGLIRGANQLLDAADLINGSINIAGPINPQKLEEQIIAHNNIEYLGVINRLQVKELLASSVAGIVTFLPEPNHINAQPNKMFEYMSAGIPVICSNFPLWRSIIEKHDCGICVNPENPIEIAYAINYLFENPDIAKRMGQNGRKAVETEYNWEKESQKLIEAYKKLQND</sequence>
<dbReference type="Proteomes" id="UP000185746">
    <property type="component" value="Chromosome"/>
</dbReference>
<dbReference type="AlphaFoldDB" id="A0A1D8JJA1"/>
<name>A0A1D8JJA1_9BACL</name>
<protein>
    <submittedName>
        <fullName evidence="4">Glycosyl transferase</fullName>
    </submittedName>
</protein>
<accession>A0A1D8JJA1</accession>
<dbReference type="InterPro" id="IPR028098">
    <property type="entry name" value="Glyco_trans_4-like_N"/>
</dbReference>
<proteinExistence type="predicted"/>
<keyword evidence="5" id="KW-1185">Reference proteome</keyword>
<feature type="domain" description="Glycosyl transferase family 1" evidence="2">
    <location>
        <begin position="186"/>
        <end position="340"/>
    </location>
</feature>
<dbReference type="Pfam" id="PF00534">
    <property type="entry name" value="Glycos_transf_1"/>
    <property type="match status" value="1"/>
</dbReference>
<dbReference type="Gene3D" id="3.40.50.2000">
    <property type="entry name" value="Glycogen Phosphorylase B"/>
    <property type="match status" value="2"/>
</dbReference>
<organism evidence="4 5">
    <name type="scientific">Sporosarcina ureilytica</name>
    <dbReference type="NCBI Taxonomy" id="298596"/>
    <lineage>
        <taxon>Bacteria</taxon>
        <taxon>Bacillati</taxon>
        <taxon>Bacillota</taxon>
        <taxon>Bacilli</taxon>
        <taxon>Bacillales</taxon>
        <taxon>Caryophanaceae</taxon>
        <taxon>Sporosarcina</taxon>
    </lineage>
</organism>
<reference evidence="4 5" key="1">
    <citation type="submission" date="2016-09" db="EMBL/GenBank/DDBJ databases">
        <title>Complete genome sequence of the Lysinibacillus sphaericus LMG 22257, a specie of Bacillus with ureolytic activity that can effectively biodeposit calcium carbonate.</title>
        <authorList>
            <person name="Yan W."/>
        </authorList>
    </citation>
    <scope>NUCLEOTIDE SEQUENCE [LARGE SCALE GENOMIC DNA]</scope>
    <source>
        <strain evidence="4 5">LMG 22257</strain>
    </source>
</reference>
<dbReference type="RefSeq" id="WP_075528945.1">
    <property type="nucleotide sequence ID" value="NZ_CP017560.1"/>
</dbReference>
<dbReference type="SUPFAM" id="SSF53756">
    <property type="entry name" value="UDP-Glycosyltransferase/glycogen phosphorylase"/>
    <property type="match status" value="1"/>
</dbReference>